<dbReference type="Proteomes" id="UP000012149">
    <property type="component" value="Unassembled WGS sequence"/>
</dbReference>
<feature type="non-terminal residue" evidence="1">
    <location>
        <position position="1"/>
    </location>
</feature>
<dbReference type="EMBL" id="AKWE02000131">
    <property type="protein sequence ID" value="EMO57106.1"/>
    <property type="molecule type" value="Genomic_DNA"/>
</dbReference>
<protein>
    <submittedName>
        <fullName evidence="1">Uncharacterized protein</fullName>
    </submittedName>
</protein>
<dbReference type="AlphaFoldDB" id="M6VPP8"/>
<accession>M6VPP8</accession>
<name>M6VPP8_9LEPT</name>
<organism evidence="1 2">
    <name type="scientific">Leptospira santarosai str. CBC1416</name>
    <dbReference type="NCBI Taxonomy" id="1193059"/>
    <lineage>
        <taxon>Bacteria</taxon>
        <taxon>Pseudomonadati</taxon>
        <taxon>Spirochaetota</taxon>
        <taxon>Spirochaetia</taxon>
        <taxon>Leptospirales</taxon>
        <taxon>Leptospiraceae</taxon>
        <taxon>Leptospira</taxon>
    </lineage>
</organism>
<gene>
    <name evidence="1" type="ORF">LEP1GSC161_0111</name>
</gene>
<reference evidence="1 2" key="1">
    <citation type="submission" date="2013-01" db="EMBL/GenBank/DDBJ databases">
        <authorList>
            <person name="Harkins D.M."/>
            <person name="Durkin A.S."/>
            <person name="Brinkac L.M."/>
            <person name="Haft D.H."/>
            <person name="Selengut J.D."/>
            <person name="Sanka R."/>
            <person name="DePew J."/>
            <person name="Purushe J."/>
            <person name="Matthias M.A."/>
            <person name="Vinetz J.M."/>
            <person name="Sutton G.G."/>
            <person name="Nierman W.C."/>
            <person name="Fouts D.E."/>
        </authorList>
    </citation>
    <scope>NUCLEOTIDE SEQUENCE [LARGE SCALE GENOMIC DNA]</scope>
    <source>
        <strain evidence="1 2">CBC1416</strain>
    </source>
</reference>
<comment type="caution">
    <text evidence="1">The sequence shown here is derived from an EMBL/GenBank/DDBJ whole genome shotgun (WGS) entry which is preliminary data.</text>
</comment>
<evidence type="ECO:0000313" key="1">
    <source>
        <dbReference type="EMBL" id="EMO57106.1"/>
    </source>
</evidence>
<sequence>YPLDFPKVPLKKAAKIVTEELENRVRALIDSPES</sequence>
<evidence type="ECO:0000313" key="2">
    <source>
        <dbReference type="Proteomes" id="UP000012149"/>
    </source>
</evidence>
<proteinExistence type="predicted"/>